<dbReference type="Proteomes" id="UP000249299">
    <property type="component" value="Unassembled WGS sequence"/>
</dbReference>
<dbReference type="EMBL" id="NPEV01000023">
    <property type="protein sequence ID" value="RAI27021.1"/>
    <property type="molecule type" value="Genomic_DNA"/>
</dbReference>
<reference evidence="1 2" key="1">
    <citation type="submission" date="2017-07" db="EMBL/GenBank/DDBJ databases">
        <title>Draft Genome Sequences of Select Purple Nonsulfur Bacteria.</title>
        <authorList>
            <person name="Lasarre B."/>
            <person name="Mckinlay J.B."/>
        </authorList>
    </citation>
    <scope>NUCLEOTIDE SEQUENCE [LARGE SCALE GENOMIC DNA]</scope>
    <source>
        <strain evidence="1 2">DSM 11290</strain>
    </source>
</reference>
<keyword evidence="2" id="KW-1185">Reference proteome</keyword>
<evidence type="ECO:0000313" key="2">
    <source>
        <dbReference type="Proteomes" id="UP000249299"/>
    </source>
</evidence>
<dbReference type="AlphaFoldDB" id="A0A327JLQ8"/>
<name>A0A327JLQ8_9HYPH</name>
<gene>
    <name evidence="1" type="ORF">CH339_11805</name>
</gene>
<dbReference type="RefSeq" id="WP_111434569.1">
    <property type="nucleotide sequence ID" value="NZ_JACIGG010000025.1"/>
</dbReference>
<protein>
    <submittedName>
        <fullName evidence="1">Uncharacterized protein</fullName>
    </submittedName>
</protein>
<organism evidence="1 2">
    <name type="scientific">Rhodobium orientis</name>
    <dbReference type="NCBI Taxonomy" id="34017"/>
    <lineage>
        <taxon>Bacteria</taxon>
        <taxon>Pseudomonadati</taxon>
        <taxon>Pseudomonadota</taxon>
        <taxon>Alphaproteobacteria</taxon>
        <taxon>Hyphomicrobiales</taxon>
        <taxon>Rhodobiaceae</taxon>
        <taxon>Rhodobium</taxon>
    </lineage>
</organism>
<comment type="caution">
    <text evidence="1">The sequence shown here is derived from an EMBL/GenBank/DDBJ whole genome shotgun (WGS) entry which is preliminary data.</text>
</comment>
<accession>A0A327JLQ8</accession>
<proteinExistence type="predicted"/>
<sequence length="145" mass="17101">MSTFSLGYKIRRAELCYTDDLMVQELDLDWFCIPVDLADNLALAYKRYLAACGLFNEVLPDSRDDIRARSDRDHIEFLHERDGISFKIGRFELGPALKFLHLETGFPHDVCARWCMMMEFIIWQDEESKRKKRLEWEAETEDADA</sequence>
<evidence type="ECO:0000313" key="1">
    <source>
        <dbReference type="EMBL" id="RAI27021.1"/>
    </source>
</evidence>